<feature type="compositionally biased region" description="Basic residues" evidence="1">
    <location>
        <begin position="142"/>
        <end position="156"/>
    </location>
</feature>
<dbReference type="STRING" id="759272.G0SEA5"/>
<keyword evidence="3" id="KW-1185">Reference proteome</keyword>
<dbReference type="RefSeq" id="XP_006696613.1">
    <property type="nucleotide sequence ID" value="XM_006696550.1"/>
</dbReference>
<organism evidence="3">
    <name type="scientific">Chaetomium thermophilum (strain DSM 1495 / CBS 144.50 / IMI 039719)</name>
    <name type="common">Thermochaetoides thermophila</name>
    <dbReference type="NCBI Taxonomy" id="759272"/>
    <lineage>
        <taxon>Eukaryota</taxon>
        <taxon>Fungi</taxon>
        <taxon>Dikarya</taxon>
        <taxon>Ascomycota</taxon>
        <taxon>Pezizomycotina</taxon>
        <taxon>Sordariomycetes</taxon>
        <taxon>Sordariomycetidae</taxon>
        <taxon>Sordariales</taxon>
        <taxon>Chaetomiaceae</taxon>
        <taxon>Thermochaetoides</taxon>
    </lineage>
</organism>
<dbReference type="EMBL" id="GL988046">
    <property type="protein sequence ID" value="EGS18282.1"/>
    <property type="molecule type" value="Genomic_DNA"/>
</dbReference>
<protein>
    <submittedName>
        <fullName evidence="2">Uncharacterized protein</fullName>
    </submittedName>
</protein>
<dbReference type="HOGENOM" id="CLU_017096_2_1_1"/>
<feature type="compositionally biased region" description="Basic and acidic residues" evidence="1">
    <location>
        <begin position="130"/>
        <end position="141"/>
    </location>
</feature>
<feature type="compositionally biased region" description="Low complexity" evidence="1">
    <location>
        <begin position="41"/>
        <end position="87"/>
    </location>
</feature>
<feature type="compositionally biased region" description="Basic and acidic residues" evidence="1">
    <location>
        <begin position="29"/>
        <end position="40"/>
    </location>
</feature>
<dbReference type="PANTHER" id="PTHR37332:SF1">
    <property type="entry name" value="ELMO DOMAIN-CONTAINING PROTEIN"/>
    <property type="match status" value="1"/>
</dbReference>
<dbReference type="eggNOG" id="ENOG502S1UN">
    <property type="taxonomic scope" value="Eukaryota"/>
</dbReference>
<evidence type="ECO:0000256" key="1">
    <source>
        <dbReference type="SAM" id="MobiDB-lite"/>
    </source>
</evidence>
<feature type="region of interest" description="Disordered" evidence="1">
    <location>
        <begin position="404"/>
        <end position="427"/>
    </location>
</feature>
<dbReference type="Proteomes" id="UP000008066">
    <property type="component" value="Unassembled WGS sequence"/>
</dbReference>
<dbReference type="PANTHER" id="PTHR37332">
    <property type="entry name" value="EXPRESSED PROTEIN"/>
    <property type="match status" value="1"/>
</dbReference>
<dbReference type="OrthoDB" id="14339at2759"/>
<dbReference type="GeneID" id="18260344"/>
<feature type="region of interest" description="Disordered" evidence="1">
    <location>
        <begin position="1"/>
        <end position="206"/>
    </location>
</feature>
<name>G0SEA5_CHATD</name>
<feature type="compositionally biased region" description="Low complexity" evidence="1">
    <location>
        <begin position="116"/>
        <end position="129"/>
    </location>
</feature>
<reference evidence="2 3" key="1">
    <citation type="journal article" date="2011" name="Cell">
        <title>Insight into structure and assembly of the nuclear pore complex by utilizing the genome of a eukaryotic thermophile.</title>
        <authorList>
            <person name="Amlacher S."/>
            <person name="Sarges P."/>
            <person name="Flemming D."/>
            <person name="van Noort V."/>
            <person name="Kunze R."/>
            <person name="Devos D.P."/>
            <person name="Arumugam M."/>
            <person name="Bork P."/>
            <person name="Hurt E."/>
        </authorList>
    </citation>
    <scope>NUCLEOTIDE SEQUENCE [LARGE SCALE GENOMIC DNA]</scope>
    <source>
        <strain evidence="3">DSM 1495 / CBS 144.50 / IMI 039719</strain>
    </source>
</reference>
<feature type="compositionally biased region" description="Polar residues" evidence="1">
    <location>
        <begin position="88"/>
        <end position="100"/>
    </location>
</feature>
<dbReference type="AlphaFoldDB" id="G0SEA5"/>
<feature type="compositionally biased region" description="Low complexity" evidence="1">
    <location>
        <begin position="7"/>
        <end position="27"/>
    </location>
</feature>
<accession>G0SEA5</accession>
<feature type="region of interest" description="Disordered" evidence="1">
    <location>
        <begin position="365"/>
        <end position="391"/>
    </location>
</feature>
<proteinExistence type="predicted"/>
<evidence type="ECO:0000313" key="2">
    <source>
        <dbReference type="EMBL" id="EGS18282.1"/>
    </source>
</evidence>
<feature type="compositionally biased region" description="Polar residues" evidence="1">
    <location>
        <begin position="184"/>
        <end position="201"/>
    </location>
</feature>
<evidence type="ECO:0000313" key="3">
    <source>
        <dbReference type="Proteomes" id="UP000008066"/>
    </source>
</evidence>
<sequence>MQAAAPFLSGLFSGGSNNSTNGNNTTTAGRDRESREDKDTTASSSTVSTVSTCPSTSTKSTHESAPSSIPSSPTSRSPVRSRPPTSSDQDNFSHLNRIASTTTTNTVLTSPPGRPLNPLSALSSLTSLISRDRERDKDRKTFNRKPSLHFTRRRASSRSSSPSSPVTQAPGQPPLPSIQLAGDGQTTSVSGPESIQQQQGGTAPAEGLSKMLSRGAVTPISGYPIQGPATAMLMSSATAQQNELAVLHQHIQETVNKRISTLDYLRKAHEGHIYWFNTLLFDKPDLQRMPYFDSRKLARRATNYLLLGISLPAVIDLNSNHPVDFLRSLNHLLTEFDSFQQNHSETGQPPSTLARARLPQMFRRAAAPVSKGRRSSSAAGRDTGDSLSGGMSALELVDSNTGTVASGTSASATSSATGTAPGSAGPTAETAGVMAFSSPAAHDSLDLLPGEEYTHLLTPTLPFDPDFFETFATLCDVLIDTYNRLLALVPTPQACSGPVGELFAKADSKVRKLLVQGVIKEFEETSRAGARAEVAGIGRVVLSGLM</sequence>
<gene>
    <name evidence="2" type="ORF">CTHT_0063060</name>
</gene>
<dbReference type="KEGG" id="cthr:CTHT_0063060"/>